<dbReference type="PROSITE" id="PS50297">
    <property type="entry name" value="ANK_REP_REGION"/>
    <property type="match status" value="2"/>
</dbReference>
<dbReference type="EMBL" id="ML120411">
    <property type="protein sequence ID" value="RPA96785.1"/>
    <property type="molecule type" value="Genomic_DNA"/>
</dbReference>
<dbReference type="InterPro" id="IPR002110">
    <property type="entry name" value="Ankyrin_rpt"/>
</dbReference>
<evidence type="ECO:0000256" key="2">
    <source>
        <dbReference type="ARBA" id="ARBA00023043"/>
    </source>
</evidence>
<reference evidence="4 5" key="1">
    <citation type="journal article" date="2018" name="Nat. Ecol. Evol.">
        <title>Pezizomycetes genomes reveal the molecular basis of ectomycorrhizal truffle lifestyle.</title>
        <authorList>
            <person name="Murat C."/>
            <person name="Payen T."/>
            <person name="Noel B."/>
            <person name="Kuo A."/>
            <person name="Morin E."/>
            <person name="Chen J."/>
            <person name="Kohler A."/>
            <person name="Krizsan K."/>
            <person name="Balestrini R."/>
            <person name="Da Silva C."/>
            <person name="Montanini B."/>
            <person name="Hainaut M."/>
            <person name="Levati E."/>
            <person name="Barry K.W."/>
            <person name="Belfiori B."/>
            <person name="Cichocki N."/>
            <person name="Clum A."/>
            <person name="Dockter R.B."/>
            <person name="Fauchery L."/>
            <person name="Guy J."/>
            <person name="Iotti M."/>
            <person name="Le Tacon F."/>
            <person name="Lindquist E.A."/>
            <person name="Lipzen A."/>
            <person name="Malagnac F."/>
            <person name="Mello A."/>
            <person name="Molinier V."/>
            <person name="Miyauchi S."/>
            <person name="Poulain J."/>
            <person name="Riccioni C."/>
            <person name="Rubini A."/>
            <person name="Sitrit Y."/>
            <person name="Splivallo R."/>
            <person name="Traeger S."/>
            <person name="Wang M."/>
            <person name="Zifcakova L."/>
            <person name="Wipf D."/>
            <person name="Zambonelli A."/>
            <person name="Paolocci F."/>
            <person name="Nowrousian M."/>
            <person name="Ottonello S."/>
            <person name="Baldrian P."/>
            <person name="Spatafora J.W."/>
            <person name="Henrissat B."/>
            <person name="Nagy L.G."/>
            <person name="Aury J.M."/>
            <person name="Wincker P."/>
            <person name="Grigoriev I.V."/>
            <person name="Bonfante P."/>
            <person name="Martin F.M."/>
        </authorList>
    </citation>
    <scope>NUCLEOTIDE SEQUENCE [LARGE SCALE GENOMIC DNA]</scope>
    <source>
        <strain evidence="4 5">120613-1</strain>
    </source>
</reference>
<organism evidence="4 5">
    <name type="scientific">Choiromyces venosus 120613-1</name>
    <dbReference type="NCBI Taxonomy" id="1336337"/>
    <lineage>
        <taxon>Eukaryota</taxon>
        <taxon>Fungi</taxon>
        <taxon>Dikarya</taxon>
        <taxon>Ascomycota</taxon>
        <taxon>Pezizomycotina</taxon>
        <taxon>Pezizomycetes</taxon>
        <taxon>Pezizales</taxon>
        <taxon>Tuberaceae</taxon>
        <taxon>Choiromyces</taxon>
    </lineage>
</organism>
<evidence type="ECO:0000313" key="4">
    <source>
        <dbReference type="EMBL" id="RPA96785.1"/>
    </source>
</evidence>
<dbReference type="SMART" id="SM00248">
    <property type="entry name" value="ANK"/>
    <property type="match status" value="4"/>
</dbReference>
<dbReference type="PROSITE" id="PS50088">
    <property type="entry name" value="ANK_REPEAT"/>
    <property type="match status" value="3"/>
</dbReference>
<accession>A0A3N4JEU8</accession>
<dbReference type="STRING" id="1336337.A0A3N4JEU8"/>
<dbReference type="InterPro" id="IPR036770">
    <property type="entry name" value="Ankyrin_rpt-contain_sf"/>
</dbReference>
<feature type="repeat" description="ANK" evidence="3">
    <location>
        <begin position="117"/>
        <end position="149"/>
    </location>
</feature>
<dbReference type="Proteomes" id="UP000276215">
    <property type="component" value="Unassembled WGS sequence"/>
</dbReference>
<dbReference type="PANTHER" id="PTHR24171:SF10">
    <property type="entry name" value="ANKYRIN REPEAT DOMAIN-CONTAINING PROTEIN 29-LIKE"/>
    <property type="match status" value="1"/>
</dbReference>
<protein>
    <submittedName>
        <fullName evidence="4">Ankyrin</fullName>
    </submittedName>
</protein>
<feature type="non-terminal residue" evidence="4">
    <location>
        <position position="1"/>
    </location>
</feature>
<dbReference type="Gene3D" id="1.25.40.20">
    <property type="entry name" value="Ankyrin repeat-containing domain"/>
    <property type="match status" value="2"/>
</dbReference>
<feature type="repeat" description="ANK" evidence="3">
    <location>
        <begin position="17"/>
        <end position="49"/>
    </location>
</feature>
<feature type="non-terminal residue" evidence="4">
    <location>
        <position position="156"/>
    </location>
</feature>
<evidence type="ECO:0000256" key="3">
    <source>
        <dbReference type="PROSITE-ProRule" id="PRU00023"/>
    </source>
</evidence>
<keyword evidence="2 3" id="KW-0040">ANK repeat</keyword>
<dbReference type="AlphaFoldDB" id="A0A3N4JEU8"/>
<dbReference type="Pfam" id="PF00023">
    <property type="entry name" value="Ank"/>
    <property type="match status" value="1"/>
</dbReference>
<feature type="repeat" description="ANK" evidence="3">
    <location>
        <begin position="83"/>
        <end position="116"/>
    </location>
</feature>
<evidence type="ECO:0000313" key="5">
    <source>
        <dbReference type="Proteomes" id="UP000276215"/>
    </source>
</evidence>
<sequence length="156" mass="16838">LHMLKDRGADFSGPDFVGKIPLHRAVQEGDIERVKLLLRLGADPNSQTRAGQNALFFAFNNHKVLRILLDADMGADVNHRNLWGATPLHYAAASQDNGQCTLMLINAGAEVDSPDNHKDTPLHWAASRGCYLPAAVLLAMGADFTALNSAGRSPLD</sequence>
<dbReference type="Pfam" id="PF12796">
    <property type="entry name" value="Ank_2"/>
    <property type="match status" value="1"/>
</dbReference>
<keyword evidence="5" id="KW-1185">Reference proteome</keyword>
<proteinExistence type="predicted"/>
<keyword evidence="1" id="KW-0677">Repeat</keyword>
<dbReference type="SUPFAM" id="SSF48403">
    <property type="entry name" value="Ankyrin repeat"/>
    <property type="match status" value="1"/>
</dbReference>
<gene>
    <name evidence="4" type="ORF">L873DRAFT_1605836</name>
</gene>
<dbReference type="OrthoDB" id="426293at2759"/>
<dbReference type="PANTHER" id="PTHR24171">
    <property type="entry name" value="ANKYRIN REPEAT DOMAIN-CONTAINING PROTEIN 39-RELATED"/>
    <property type="match status" value="1"/>
</dbReference>
<name>A0A3N4JEU8_9PEZI</name>
<evidence type="ECO:0000256" key="1">
    <source>
        <dbReference type="ARBA" id="ARBA00022737"/>
    </source>
</evidence>